<dbReference type="InterPro" id="IPR029044">
    <property type="entry name" value="Nucleotide-diphossugar_trans"/>
</dbReference>
<accession>J0QXJ1</accession>
<feature type="domain" description="Glycosyltransferase 2-like" evidence="1">
    <location>
        <begin position="7"/>
        <end position="170"/>
    </location>
</feature>
<dbReference type="Gene3D" id="3.40.50.2000">
    <property type="entry name" value="Glycogen Phosphorylase B"/>
    <property type="match status" value="1"/>
</dbReference>
<dbReference type="EMBL" id="AIMB01000006">
    <property type="protein sequence ID" value="EJF90776.1"/>
    <property type="molecule type" value="Genomic_DNA"/>
</dbReference>
<dbReference type="STRING" id="1094558.ME5_00644"/>
<evidence type="ECO:0000313" key="3">
    <source>
        <dbReference type="Proteomes" id="UP000008952"/>
    </source>
</evidence>
<dbReference type="AlphaFoldDB" id="J0QXJ1"/>
<dbReference type="InterPro" id="IPR001173">
    <property type="entry name" value="Glyco_trans_2-like"/>
</dbReference>
<keyword evidence="3" id="KW-1185">Reference proteome</keyword>
<dbReference type="GO" id="GO:0016758">
    <property type="term" value="F:hexosyltransferase activity"/>
    <property type="evidence" value="ECO:0007669"/>
    <property type="project" value="UniProtKB-ARBA"/>
</dbReference>
<sequence>MNECVCSIIMPVFNGEKYISSSLDSILAQKTTYPFEIIIVNDGSTDATNEIVRNYADKFNHIVLLNNEKNYGKGYSFQRAYAKARGRYFHVLDADDVFTNTNKLHKQIDFLEKNPDFIAVCHNTFLVYPENEISILINIFEERIFSYEQCILNEIYAHTSAIMYRKIVDKLPEYFNLEAFRGDSAVFKFHLLKSKRKLKYFPDIHSIYYWNGGGIWNSLNAINQRELNVDILTQTQKYMIGNKSSPEWKTIQNNIDYLATIPIEHKNRKKIDMMSIISFCVRYCSQIFSDTSYFNAVFSSKVVDQIAETIGRWFILKQGLCLSDKPYNDVAVIALSVLNKTGGGIYAELQDLSKALLTKYKKVYVVSSEWLENNENDLHEAFDDPRIEVIKIDHSLNYLEKILALINIFYEIRGKVLYPFITHLDIPLNAAIQSGLFKTVIMDFCYDHGLVMGLNNSSIDSFIVKNDSQLDAINYHVTNANFTKCHPLLKDKFSTKIYIPYKNNILTTASASARVYKAKSNYIYEFIDVIIAIIGKTNGHHYHYGQLDRETIAFFQNKFDKAGIPFDHFIHIDWTDNLGLSMLNMGVDLFVSTFPICSARTVVEMMSAGIPIINHKVINPTIYPPADFCDPEQYLWSDMDDLKTIISSLNKVSLEKKSRSARQWFIKNNNYESHIDQFIQASGSPYSIVNNPSIYIYDYDRINGDHLLQRIFDSMQSI</sequence>
<dbReference type="SUPFAM" id="SSF53448">
    <property type="entry name" value="Nucleotide-diphospho-sugar transferases"/>
    <property type="match status" value="1"/>
</dbReference>
<dbReference type="CDD" id="cd00761">
    <property type="entry name" value="Glyco_tranf_GTA_type"/>
    <property type="match status" value="1"/>
</dbReference>
<dbReference type="HOGENOM" id="CLU_384821_0_0_5"/>
<proteinExistence type="predicted"/>
<dbReference type="RefSeq" id="WP_008038373.1">
    <property type="nucleotide sequence ID" value="NZ_JH725147.1"/>
</dbReference>
<dbReference type="Pfam" id="PF00535">
    <property type="entry name" value="Glycos_transf_2"/>
    <property type="match status" value="1"/>
</dbReference>
<evidence type="ECO:0000259" key="1">
    <source>
        <dbReference type="Pfam" id="PF00535"/>
    </source>
</evidence>
<gene>
    <name evidence="2" type="ORF">ME5_00644</name>
</gene>
<dbReference type="OrthoDB" id="7265025at2"/>
<organism evidence="2 3">
    <name type="scientific">Bartonella tamiae Th239</name>
    <dbReference type="NCBI Taxonomy" id="1094558"/>
    <lineage>
        <taxon>Bacteria</taxon>
        <taxon>Pseudomonadati</taxon>
        <taxon>Pseudomonadota</taxon>
        <taxon>Alphaproteobacteria</taxon>
        <taxon>Hyphomicrobiales</taxon>
        <taxon>Bartonellaceae</taxon>
        <taxon>Bartonella</taxon>
    </lineage>
</organism>
<dbReference type="PANTHER" id="PTHR22916:SF3">
    <property type="entry name" value="UDP-GLCNAC:BETAGAL BETA-1,3-N-ACETYLGLUCOSAMINYLTRANSFERASE-LIKE PROTEIN 1"/>
    <property type="match status" value="1"/>
</dbReference>
<evidence type="ECO:0000313" key="2">
    <source>
        <dbReference type="EMBL" id="EJF90776.1"/>
    </source>
</evidence>
<dbReference type="eggNOG" id="COG0463">
    <property type="taxonomic scope" value="Bacteria"/>
</dbReference>
<reference evidence="2 3" key="1">
    <citation type="submission" date="2012-03" db="EMBL/GenBank/DDBJ databases">
        <title>The Genome Sequence of Bartonella tamiae Th239.</title>
        <authorList>
            <consortium name="The Broad Institute Genome Sequencing Platform"/>
            <consortium name="The Broad Institute Genome Sequencing Center for Infectious Disease"/>
            <person name="Feldgarden M."/>
            <person name="Kirby J."/>
            <person name="Kosoy M."/>
            <person name="Birtles R."/>
            <person name="Probert W.S."/>
            <person name="Chiaraviglio L."/>
            <person name="Young S.K."/>
            <person name="Zeng Q."/>
            <person name="Gargeya S."/>
            <person name="Fitzgerald M."/>
            <person name="Haas B."/>
            <person name="Abouelleil A."/>
            <person name="Alvarado L."/>
            <person name="Arachchi H.M."/>
            <person name="Berlin A."/>
            <person name="Chapman S.B."/>
            <person name="Gearin G."/>
            <person name="Goldberg J."/>
            <person name="Griggs A."/>
            <person name="Gujja S."/>
            <person name="Hansen M."/>
            <person name="Heiman D."/>
            <person name="Howarth C."/>
            <person name="Larimer J."/>
            <person name="Lui A."/>
            <person name="MacDonald P.J.P."/>
            <person name="McCowen C."/>
            <person name="Montmayeur A."/>
            <person name="Murphy C."/>
            <person name="Neiman D."/>
            <person name="Pearson M."/>
            <person name="Priest M."/>
            <person name="Roberts A."/>
            <person name="Saif S."/>
            <person name="Shea T."/>
            <person name="Sisk P."/>
            <person name="Stolte C."/>
            <person name="Sykes S."/>
            <person name="Wortman J."/>
            <person name="Nusbaum C."/>
            <person name="Birren B."/>
        </authorList>
    </citation>
    <scope>NUCLEOTIDE SEQUENCE [LARGE SCALE GENOMIC DNA]</scope>
    <source>
        <strain evidence="2 3">Th239</strain>
    </source>
</reference>
<dbReference type="PANTHER" id="PTHR22916">
    <property type="entry name" value="GLYCOSYLTRANSFERASE"/>
    <property type="match status" value="1"/>
</dbReference>
<comment type="caution">
    <text evidence="2">The sequence shown here is derived from an EMBL/GenBank/DDBJ whole genome shotgun (WGS) entry which is preliminary data.</text>
</comment>
<dbReference type="Gene3D" id="3.90.550.10">
    <property type="entry name" value="Spore Coat Polysaccharide Biosynthesis Protein SpsA, Chain A"/>
    <property type="match status" value="1"/>
</dbReference>
<protein>
    <recommendedName>
        <fullName evidence="1">Glycosyltransferase 2-like domain-containing protein</fullName>
    </recommendedName>
</protein>
<dbReference type="PATRIC" id="fig|1094558.3.peg.706"/>
<dbReference type="eggNOG" id="COG3914">
    <property type="taxonomic scope" value="Bacteria"/>
</dbReference>
<name>J0QXJ1_9HYPH</name>
<dbReference type="Proteomes" id="UP000008952">
    <property type="component" value="Unassembled WGS sequence"/>
</dbReference>